<feature type="signal peptide" evidence="1">
    <location>
        <begin position="1"/>
        <end position="22"/>
    </location>
</feature>
<dbReference type="Proteomes" id="UP000051086">
    <property type="component" value="Unassembled WGS sequence"/>
</dbReference>
<evidence type="ECO:0000256" key="1">
    <source>
        <dbReference type="SAM" id="SignalP"/>
    </source>
</evidence>
<evidence type="ECO:0000259" key="2">
    <source>
        <dbReference type="Pfam" id="PF13488"/>
    </source>
</evidence>
<proteinExistence type="predicted"/>
<dbReference type="Proteomes" id="UP000051887">
    <property type="component" value="Unassembled WGS sequence"/>
</dbReference>
<dbReference type="EMBL" id="CYSB01000005">
    <property type="protein sequence ID" value="CUH63068.1"/>
    <property type="molecule type" value="Genomic_DNA"/>
</dbReference>
<gene>
    <name evidence="3" type="ORF">TL5118_00304</name>
    <name evidence="4" type="ORF">TL5120_01887</name>
</gene>
<reference evidence="4 6" key="1">
    <citation type="submission" date="2015-09" db="EMBL/GenBank/DDBJ databases">
        <authorList>
            <consortium name="Swine Surveillance"/>
        </authorList>
    </citation>
    <scope>NUCLEOTIDE SEQUENCE [LARGE SCALE GENOMIC DNA]</scope>
    <source>
        <strain evidence="4 6">5120</strain>
    </source>
</reference>
<feature type="domain" description="Glycine zipper" evidence="2">
    <location>
        <begin position="61"/>
        <end position="96"/>
    </location>
</feature>
<accession>A0A0P1F5N2</accession>
<evidence type="ECO:0000313" key="4">
    <source>
        <dbReference type="EMBL" id="CUH72091.1"/>
    </source>
</evidence>
<organism evidence="4 6">
    <name type="scientific">Thalassovita autumnalis</name>
    <dbReference type="NCBI Taxonomy" id="2072972"/>
    <lineage>
        <taxon>Bacteria</taxon>
        <taxon>Pseudomonadati</taxon>
        <taxon>Pseudomonadota</taxon>
        <taxon>Alphaproteobacteria</taxon>
        <taxon>Rhodobacterales</taxon>
        <taxon>Roseobacteraceae</taxon>
        <taxon>Thalassovita</taxon>
    </lineage>
</organism>
<protein>
    <recommendedName>
        <fullName evidence="2">Glycine zipper domain-containing protein</fullName>
    </recommendedName>
</protein>
<evidence type="ECO:0000313" key="5">
    <source>
        <dbReference type="Proteomes" id="UP000051086"/>
    </source>
</evidence>
<evidence type="ECO:0000313" key="6">
    <source>
        <dbReference type="Proteomes" id="UP000051887"/>
    </source>
</evidence>
<dbReference type="InterPro" id="IPR039567">
    <property type="entry name" value="Gly-zipper"/>
</dbReference>
<name>A0A0P1F5N2_9RHOB</name>
<dbReference type="RefSeq" id="WP_058243324.1">
    <property type="nucleotide sequence ID" value="NZ_CYSB01000005.1"/>
</dbReference>
<dbReference type="EMBL" id="CYSC01000027">
    <property type="protein sequence ID" value="CUH72091.1"/>
    <property type="molecule type" value="Genomic_DNA"/>
</dbReference>
<dbReference type="Pfam" id="PF13488">
    <property type="entry name" value="Gly-zipper_Omp"/>
    <property type="match status" value="1"/>
</dbReference>
<feature type="chain" id="PRO_5009792356" description="Glycine zipper domain-containing protein" evidence="1">
    <location>
        <begin position="23"/>
        <end position="123"/>
    </location>
</feature>
<sequence>MHLKFHHHILALSALITLAACADPLDRQVQLSGPAGANFAADQAACRQVAKSYTDERARRGTYAGVAVGGLAGAAEEEDLEGALIGAALGGVIGRAEAEAEINEDRRAVMLRCLQNKGHPVVG</sequence>
<keyword evidence="1" id="KW-0732">Signal</keyword>
<keyword evidence="5" id="KW-1185">Reference proteome</keyword>
<reference evidence="3 5" key="2">
    <citation type="submission" date="2015-09" db="EMBL/GenBank/DDBJ databases">
        <authorList>
            <person name="Rodrigo-Torres L."/>
            <person name="Arahal D.R."/>
        </authorList>
    </citation>
    <scope>NUCLEOTIDE SEQUENCE [LARGE SCALE GENOMIC DNA]</scope>
    <source>
        <strain evidence="3 5">CECT 5118</strain>
    </source>
</reference>
<evidence type="ECO:0000313" key="3">
    <source>
        <dbReference type="EMBL" id="CUH63068.1"/>
    </source>
</evidence>
<dbReference type="AlphaFoldDB" id="A0A0P1F5N2"/>
<dbReference type="PROSITE" id="PS51257">
    <property type="entry name" value="PROKAR_LIPOPROTEIN"/>
    <property type="match status" value="1"/>
</dbReference>
<dbReference type="OrthoDB" id="7709115at2"/>